<organism evidence="7 8">
    <name type="scientific">Brumimicrobium glaciale</name>
    <dbReference type="NCBI Taxonomy" id="200475"/>
    <lineage>
        <taxon>Bacteria</taxon>
        <taxon>Pseudomonadati</taxon>
        <taxon>Bacteroidota</taxon>
        <taxon>Flavobacteriia</taxon>
        <taxon>Flavobacteriales</taxon>
        <taxon>Crocinitomicaceae</taxon>
        <taxon>Brumimicrobium</taxon>
    </lineage>
</organism>
<feature type="transmembrane region" description="Helical" evidence="5">
    <location>
        <begin position="198"/>
        <end position="215"/>
    </location>
</feature>
<dbReference type="InterPro" id="IPR051533">
    <property type="entry name" value="WaaL-like"/>
</dbReference>
<feature type="transmembrane region" description="Helical" evidence="5">
    <location>
        <begin position="152"/>
        <end position="171"/>
    </location>
</feature>
<comment type="subcellular location">
    <subcellularLocation>
        <location evidence="1">Membrane</location>
        <topology evidence="1">Multi-pass membrane protein</topology>
    </subcellularLocation>
</comment>
<dbReference type="OrthoDB" id="1093278at2"/>
<dbReference type="Proteomes" id="UP000293952">
    <property type="component" value="Unassembled WGS sequence"/>
</dbReference>
<proteinExistence type="predicted"/>
<keyword evidence="3 5" id="KW-1133">Transmembrane helix</keyword>
<keyword evidence="2 5" id="KW-0812">Transmembrane</keyword>
<feature type="transmembrane region" description="Helical" evidence="5">
    <location>
        <begin position="115"/>
        <end position="132"/>
    </location>
</feature>
<name>A0A4Q4KLK1_9FLAO</name>
<feature type="transmembrane region" description="Helical" evidence="5">
    <location>
        <begin position="60"/>
        <end position="80"/>
    </location>
</feature>
<protein>
    <submittedName>
        <fullName evidence="7">O-antigen ligase domain-containing protein</fullName>
    </submittedName>
</protein>
<dbReference type="EMBL" id="SETE01000003">
    <property type="protein sequence ID" value="RYM33928.1"/>
    <property type="molecule type" value="Genomic_DNA"/>
</dbReference>
<keyword evidence="4 5" id="KW-0472">Membrane</keyword>
<gene>
    <name evidence="7" type="ORF">ERX46_08155</name>
</gene>
<feature type="domain" description="O-antigen ligase-related" evidence="6">
    <location>
        <begin position="361"/>
        <end position="453"/>
    </location>
</feature>
<dbReference type="PANTHER" id="PTHR37422:SF13">
    <property type="entry name" value="LIPOPOLYSACCHARIDE BIOSYNTHESIS PROTEIN PA4999-RELATED"/>
    <property type="match status" value="1"/>
</dbReference>
<accession>A0A4Q4KLK1</accession>
<reference evidence="7 8" key="1">
    <citation type="submission" date="2019-02" db="EMBL/GenBank/DDBJ databases">
        <title>Genome sequence of the sea-ice species Brumimicrobium glaciale.</title>
        <authorList>
            <person name="Bowman J.P."/>
        </authorList>
    </citation>
    <scope>NUCLEOTIDE SEQUENCE [LARGE SCALE GENOMIC DNA]</scope>
    <source>
        <strain evidence="7 8">IC156</strain>
    </source>
</reference>
<dbReference type="GO" id="GO:0016020">
    <property type="term" value="C:membrane"/>
    <property type="evidence" value="ECO:0007669"/>
    <property type="project" value="UniProtKB-SubCell"/>
</dbReference>
<evidence type="ECO:0000256" key="2">
    <source>
        <dbReference type="ARBA" id="ARBA00022692"/>
    </source>
</evidence>
<feature type="transmembrane region" description="Helical" evidence="5">
    <location>
        <begin position="467"/>
        <end position="485"/>
    </location>
</feature>
<evidence type="ECO:0000256" key="5">
    <source>
        <dbReference type="SAM" id="Phobius"/>
    </source>
</evidence>
<evidence type="ECO:0000313" key="7">
    <source>
        <dbReference type="EMBL" id="RYM33928.1"/>
    </source>
</evidence>
<keyword evidence="7" id="KW-0436">Ligase</keyword>
<dbReference type="Pfam" id="PF04932">
    <property type="entry name" value="Wzy_C"/>
    <property type="match status" value="1"/>
</dbReference>
<dbReference type="GO" id="GO:0016874">
    <property type="term" value="F:ligase activity"/>
    <property type="evidence" value="ECO:0007669"/>
    <property type="project" value="UniProtKB-KW"/>
</dbReference>
<feature type="transmembrane region" description="Helical" evidence="5">
    <location>
        <begin position="20"/>
        <end position="48"/>
    </location>
</feature>
<keyword evidence="8" id="KW-1185">Reference proteome</keyword>
<feature type="transmembrane region" description="Helical" evidence="5">
    <location>
        <begin position="92"/>
        <end position="108"/>
    </location>
</feature>
<sequence>MLNRFFGPKTHDNINMFAVFALAVGIPVSKVVMSLATLILAVNFLLNADFKGAWERCKKNFVFWFVILVLAFHLLGLLYTTDMSYALRDLNTKLPFLAIPIVLIAYPIKERFLNYVFYGFLIALLITSFVNIKFMLGNEAEDYRDFSLFGSHIRYGLLIVTGTLLSIYLLLQNRKMWIIYVILISWFSYYTITSQVFSGYVALLFLLLGCFIYFIKTVKSNSIKVITAVCFLSILGIGVFKLYDYLVPDEPFAAFKNLPEYSENGEKYFNDTTSLWFENGHHVLSLIAGNELEKAWNKRSEIDFREKLDTGYDLKGILLRYMTSKGLTKDKAGMASMSDQDIKNVEQSMSSIRHTYGTFESRLAGLRNEVFHYSIGGDPDGNSLLQRFEHWKTGKLIIKNNWLIGVGTGDLQEEFNQAYILSNSQLDEVHWNRAHNQFMTFWISFGIFGFVVFTGFWLWFLWRNIKLNNLIGICFTLIAIGSFLSEDTIETQQGVTYIAFFLGISALMNFWKKNKEQIIKNE</sequence>
<dbReference type="RefSeq" id="WP_130093369.1">
    <property type="nucleotide sequence ID" value="NZ_SETE01000003.1"/>
</dbReference>
<comment type="caution">
    <text evidence="7">The sequence shown here is derived from an EMBL/GenBank/DDBJ whole genome shotgun (WGS) entry which is preliminary data.</text>
</comment>
<evidence type="ECO:0000256" key="4">
    <source>
        <dbReference type="ARBA" id="ARBA00023136"/>
    </source>
</evidence>
<dbReference type="InterPro" id="IPR007016">
    <property type="entry name" value="O-antigen_ligase-rel_domated"/>
</dbReference>
<feature type="transmembrane region" description="Helical" evidence="5">
    <location>
        <begin position="176"/>
        <end position="192"/>
    </location>
</feature>
<evidence type="ECO:0000313" key="8">
    <source>
        <dbReference type="Proteomes" id="UP000293952"/>
    </source>
</evidence>
<dbReference type="PANTHER" id="PTHR37422">
    <property type="entry name" value="TEICHURONIC ACID BIOSYNTHESIS PROTEIN TUAE"/>
    <property type="match status" value="1"/>
</dbReference>
<feature type="transmembrane region" description="Helical" evidence="5">
    <location>
        <begin position="222"/>
        <end position="243"/>
    </location>
</feature>
<evidence type="ECO:0000256" key="3">
    <source>
        <dbReference type="ARBA" id="ARBA00022989"/>
    </source>
</evidence>
<dbReference type="AlphaFoldDB" id="A0A4Q4KLK1"/>
<evidence type="ECO:0000259" key="6">
    <source>
        <dbReference type="Pfam" id="PF04932"/>
    </source>
</evidence>
<evidence type="ECO:0000256" key="1">
    <source>
        <dbReference type="ARBA" id="ARBA00004141"/>
    </source>
</evidence>
<feature type="transmembrane region" description="Helical" evidence="5">
    <location>
        <begin position="439"/>
        <end position="460"/>
    </location>
</feature>
<feature type="transmembrane region" description="Helical" evidence="5">
    <location>
        <begin position="491"/>
        <end position="511"/>
    </location>
</feature>